<keyword evidence="1" id="KW-0812">Transmembrane</keyword>
<sequence length="73" mass="8545">MPGFSTMNTEDTQSQNQDKMELMCITLSNVIYSMPYQMCFYLTTSCMKTRKKNKAILKLIETNDQKHKNLNKV</sequence>
<protein>
    <submittedName>
        <fullName evidence="2">Uncharacterized protein</fullName>
    </submittedName>
</protein>
<dbReference type="EMBL" id="REGN01002595">
    <property type="protein sequence ID" value="RNA27114.1"/>
    <property type="molecule type" value="Genomic_DNA"/>
</dbReference>
<evidence type="ECO:0000256" key="1">
    <source>
        <dbReference type="SAM" id="Phobius"/>
    </source>
</evidence>
<feature type="transmembrane region" description="Helical" evidence="1">
    <location>
        <begin position="20"/>
        <end position="42"/>
    </location>
</feature>
<keyword evidence="1" id="KW-1133">Transmembrane helix</keyword>
<dbReference type="Proteomes" id="UP000276133">
    <property type="component" value="Unassembled WGS sequence"/>
</dbReference>
<gene>
    <name evidence="2" type="ORF">BpHYR1_002986</name>
</gene>
<organism evidence="2 3">
    <name type="scientific">Brachionus plicatilis</name>
    <name type="common">Marine rotifer</name>
    <name type="synonym">Brachionus muelleri</name>
    <dbReference type="NCBI Taxonomy" id="10195"/>
    <lineage>
        <taxon>Eukaryota</taxon>
        <taxon>Metazoa</taxon>
        <taxon>Spiralia</taxon>
        <taxon>Gnathifera</taxon>
        <taxon>Rotifera</taxon>
        <taxon>Eurotatoria</taxon>
        <taxon>Monogononta</taxon>
        <taxon>Pseudotrocha</taxon>
        <taxon>Ploima</taxon>
        <taxon>Brachionidae</taxon>
        <taxon>Brachionus</taxon>
    </lineage>
</organism>
<dbReference type="AlphaFoldDB" id="A0A3M7RU65"/>
<keyword evidence="3" id="KW-1185">Reference proteome</keyword>
<evidence type="ECO:0000313" key="3">
    <source>
        <dbReference type="Proteomes" id="UP000276133"/>
    </source>
</evidence>
<comment type="caution">
    <text evidence="2">The sequence shown here is derived from an EMBL/GenBank/DDBJ whole genome shotgun (WGS) entry which is preliminary data.</text>
</comment>
<evidence type="ECO:0000313" key="2">
    <source>
        <dbReference type="EMBL" id="RNA27114.1"/>
    </source>
</evidence>
<proteinExistence type="predicted"/>
<keyword evidence="1" id="KW-0472">Membrane</keyword>
<reference evidence="2 3" key="1">
    <citation type="journal article" date="2018" name="Sci. Rep.">
        <title>Genomic signatures of local adaptation to the degree of environmental predictability in rotifers.</title>
        <authorList>
            <person name="Franch-Gras L."/>
            <person name="Hahn C."/>
            <person name="Garcia-Roger E.M."/>
            <person name="Carmona M.J."/>
            <person name="Serra M."/>
            <person name="Gomez A."/>
        </authorList>
    </citation>
    <scope>NUCLEOTIDE SEQUENCE [LARGE SCALE GENOMIC DNA]</scope>
    <source>
        <strain evidence="2">HYR1</strain>
    </source>
</reference>
<name>A0A3M7RU65_BRAPC</name>
<accession>A0A3M7RU65</accession>